<dbReference type="AlphaFoldDB" id="A0A9W7B3G3"/>
<dbReference type="Gene3D" id="3.40.50.150">
    <property type="entry name" value="Vaccinia Virus protein VP39"/>
    <property type="match status" value="1"/>
</dbReference>
<dbReference type="Pfam" id="PF05050">
    <property type="entry name" value="Methyltransf_21"/>
    <property type="match status" value="1"/>
</dbReference>
<proteinExistence type="predicted"/>
<dbReference type="SUPFAM" id="SSF53335">
    <property type="entry name" value="S-adenosyl-L-methionine-dependent methyltransferases"/>
    <property type="match status" value="1"/>
</dbReference>
<feature type="domain" description="Methyltransferase FkbM" evidence="1">
    <location>
        <begin position="105"/>
        <end position="248"/>
    </location>
</feature>
<dbReference type="InterPro" id="IPR029063">
    <property type="entry name" value="SAM-dependent_MTases_sf"/>
</dbReference>
<protein>
    <recommendedName>
        <fullName evidence="1">Methyltransferase FkbM domain-containing protein</fullName>
    </recommendedName>
</protein>
<dbReference type="InterPro" id="IPR006342">
    <property type="entry name" value="FkbM_mtfrase"/>
</dbReference>
<evidence type="ECO:0000259" key="1">
    <source>
        <dbReference type="Pfam" id="PF05050"/>
    </source>
</evidence>
<sequence>MSEGLETSNCPNSQWIEAMRDVDVAIGRPVIVNIGCNKGFDAIKFYALWSLPLLPVPNVDVWWHLLKTIKNMNCGACFQCSGQPSAASSNTFRGKQKEEVPPPLVLCVEPLPINVKVLKEGYTHLKYDENFPTFEILDLAGSDHADDTVYLPDTNRVGAENLGITDEVTNTKVQTTTVDAIFEEYQLKEIDVLSIDTEGYDPLVLSGASETLKQRKARYVEFEFHIHGPWKTTSLSSVIEELDGYGYDCFWAGAGKGGGMLWPVTGPMNWDTRYDEVRAWSNIACVDRLDQWAAVLEEFVYDPLI</sequence>
<evidence type="ECO:0000313" key="3">
    <source>
        <dbReference type="Proteomes" id="UP001165122"/>
    </source>
</evidence>
<name>A0A9W7B3G3_9STRA</name>
<dbReference type="InterPro" id="IPR052514">
    <property type="entry name" value="SAM-dependent_MTase"/>
</dbReference>
<dbReference type="PANTHER" id="PTHR34203">
    <property type="entry name" value="METHYLTRANSFERASE, FKBM FAMILY PROTEIN"/>
    <property type="match status" value="1"/>
</dbReference>
<dbReference type="EMBL" id="BRXW01000933">
    <property type="protein sequence ID" value="GMH79793.1"/>
    <property type="molecule type" value="Genomic_DNA"/>
</dbReference>
<comment type="caution">
    <text evidence="2">The sequence shown here is derived from an EMBL/GenBank/DDBJ whole genome shotgun (WGS) entry which is preliminary data.</text>
</comment>
<dbReference type="Proteomes" id="UP001165122">
    <property type="component" value="Unassembled WGS sequence"/>
</dbReference>
<accession>A0A9W7B3G3</accession>
<evidence type="ECO:0000313" key="2">
    <source>
        <dbReference type="EMBL" id="GMH79793.1"/>
    </source>
</evidence>
<dbReference type="NCBIfam" id="TIGR01444">
    <property type="entry name" value="fkbM_fam"/>
    <property type="match status" value="1"/>
</dbReference>
<keyword evidence="3" id="KW-1185">Reference proteome</keyword>
<organism evidence="2 3">
    <name type="scientific">Triparma laevis f. longispina</name>
    <dbReference type="NCBI Taxonomy" id="1714387"/>
    <lineage>
        <taxon>Eukaryota</taxon>
        <taxon>Sar</taxon>
        <taxon>Stramenopiles</taxon>
        <taxon>Ochrophyta</taxon>
        <taxon>Bolidophyceae</taxon>
        <taxon>Parmales</taxon>
        <taxon>Triparmaceae</taxon>
        <taxon>Triparma</taxon>
    </lineage>
</organism>
<gene>
    <name evidence="2" type="ORF">TrLO_g13483</name>
</gene>
<reference evidence="3" key="1">
    <citation type="journal article" date="2023" name="Commun. Biol.">
        <title>Genome analysis of Parmales, the sister group of diatoms, reveals the evolutionary specialization of diatoms from phago-mixotrophs to photoautotrophs.</title>
        <authorList>
            <person name="Ban H."/>
            <person name="Sato S."/>
            <person name="Yoshikawa S."/>
            <person name="Yamada K."/>
            <person name="Nakamura Y."/>
            <person name="Ichinomiya M."/>
            <person name="Sato N."/>
            <person name="Blanc-Mathieu R."/>
            <person name="Endo H."/>
            <person name="Kuwata A."/>
            <person name="Ogata H."/>
        </authorList>
    </citation>
    <scope>NUCLEOTIDE SEQUENCE [LARGE SCALE GENOMIC DNA]</scope>
    <source>
        <strain evidence="3">NIES 3700</strain>
    </source>
</reference>
<dbReference type="PANTHER" id="PTHR34203:SF15">
    <property type="entry name" value="SLL1173 PROTEIN"/>
    <property type="match status" value="1"/>
</dbReference>
<dbReference type="OrthoDB" id="45813at2759"/>